<dbReference type="InParanoid" id="T1HLH2"/>
<evidence type="ECO:0000313" key="4">
    <source>
        <dbReference type="Proteomes" id="UP000015103"/>
    </source>
</evidence>
<dbReference type="GO" id="GO:0060271">
    <property type="term" value="P:cilium assembly"/>
    <property type="evidence" value="ECO:0007669"/>
    <property type="project" value="TreeGrafter"/>
</dbReference>
<dbReference type="InterPro" id="IPR036872">
    <property type="entry name" value="CH_dom_sf"/>
</dbReference>
<proteinExistence type="predicted"/>
<dbReference type="EnsemblMetazoa" id="RPRC004896-RA">
    <property type="protein sequence ID" value="RPRC004896-PA"/>
    <property type="gene ID" value="RPRC004896"/>
</dbReference>
<dbReference type="EMBL" id="ACPB03006673">
    <property type="status" value="NOT_ANNOTATED_CDS"/>
    <property type="molecule type" value="Genomic_DNA"/>
</dbReference>
<keyword evidence="4" id="KW-1185">Reference proteome</keyword>
<protein>
    <recommendedName>
        <fullName evidence="2">Cilia- and flagella-associated protein 47 domain-containing protein</fullName>
    </recommendedName>
</protein>
<reference evidence="3" key="1">
    <citation type="submission" date="2015-05" db="UniProtKB">
        <authorList>
            <consortium name="EnsemblMetazoa"/>
        </authorList>
    </citation>
    <scope>IDENTIFICATION</scope>
</reference>
<dbReference type="STRING" id="13249.T1HLH2"/>
<dbReference type="InterPro" id="IPR013783">
    <property type="entry name" value="Ig-like_fold"/>
</dbReference>
<accession>T1HLH2</accession>
<dbReference type="eggNOG" id="ENOG502QQ4Q">
    <property type="taxonomic scope" value="Eukaryota"/>
</dbReference>
<organism evidence="3 4">
    <name type="scientific">Rhodnius prolixus</name>
    <name type="common">Triatomid bug</name>
    <dbReference type="NCBI Taxonomy" id="13249"/>
    <lineage>
        <taxon>Eukaryota</taxon>
        <taxon>Metazoa</taxon>
        <taxon>Ecdysozoa</taxon>
        <taxon>Arthropoda</taxon>
        <taxon>Hexapoda</taxon>
        <taxon>Insecta</taxon>
        <taxon>Pterygota</taxon>
        <taxon>Neoptera</taxon>
        <taxon>Paraneoptera</taxon>
        <taxon>Hemiptera</taxon>
        <taxon>Heteroptera</taxon>
        <taxon>Panheteroptera</taxon>
        <taxon>Cimicomorpha</taxon>
        <taxon>Reduviidae</taxon>
        <taxon>Triatominae</taxon>
        <taxon>Rhodnius</taxon>
    </lineage>
</organism>
<dbReference type="PANTHER" id="PTHR45912">
    <property type="entry name" value="CILIA- AND FLAGELLA-ASSOCIATED PROTEIN 47"/>
    <property type="match status" value="1"/>
</dbReference>
<dbReference type="InterPro" id="IPR056343">
    <property type="entry name" value="CFAP47_dom"/>
</dbReference>
<dbReference type="GO" id="GO:0005929">
    <property type="term" value="C:cilium"/>
    <property type="evidence" value="ECO:0007669"/>
    <property type="project" value="TreeGrafter"/>
</dbReference>
<dbReference type="HOGENOM" id="CLU_264390_0_0_1"/>
<feature type="region of interest" description="Disordered" evidence="1">
    <location>
        <begin position="425"/>
        <end position="449"/>
    </location>
</feature>
<dbReference type="SUPFAM" id="SSF47576">
    <property type="entry name" value="Calponin-homology domain, CH-domain"/>
    <property type="match status" value="1"/>
</dbReference>
<sequence>MLRGYRNNSFRDEIFMVTNTNPKEGVIIRPACGVVKARACYMLHIIFTMNQICPFDFEVSININAKAFYHFKVNFSPDRIHFKLIPCSSYETTSVNIQNESNVEALVRFAMEDAHQMKISLSKFVRDPGLLSEGITLPPKTERKIYIHFMPKELGSFGFLLPAIINNILGPPNSREEKSVLVKNYIKSIVKCQGPKCEFLKTPESLSVVKIDCTTMNPMDATLKVWFDYEQLLKSPFYILKKNVIVKILKLQPFEEIVLHAYFSPKKPGTFTADFPVYISCRGVVTFYNVIRFTGIYHKSSIYCSEQMIYFLPLPLYVEEERSIYIIANHQHRKTKLSFSKFMVSGDYDSGCISCEFPKGVEIQPEIDNFTIPVTVKFRSTKAVSAIVLLQFKDGYDGVCNVGVCFTAENCKLTTYVHTFLSSMPPTTTDERDEDSDISEGSVISDEKDIPSSEVDTDYFVRRERVDEANNSIKRVSKLKTQPSQEEVSTSLGRVTSRKSLMDQISEALKRKAAINNRLKLSLATRSDEFEKTTPTSAQSDILIQEDDVLVEELEEIDLKGQHLKILLEVEQYPLFPADLSDTFYAEYMRREEEFVEQWLYEQGFQCSFRMRIGEDLFSTKTFQKCLVSRSKSYQTSVRSILDLVLRLIGKDFEMEFSVAAPLPEDDCERISYCLSVYNQIIVYLKSEGALMEHVFPFYLLCYDDYVIYYKKLRTNNVLLHSPEELDIKCNGVMYDKERYERLCHQCWLDLFLQLFKVIFQFPIHKLLMSNSSNMMEPRISATYSLEKFLSNVPPFHDRNRSELESNREKGTAPNSMFWANMNVESTYYSQNECVLLNWMNHLFEFKRNKWNSLDKTLCVPPRTITNFTTDLRDGVVLTAVTTYFCPYLIQEFQHFYYKPASEAEIGDTNDCFMITKPQNTITIQPKQKVALALSYSAKRLFKVKCVLVFCGSCLAGNYANNLVFEVEAEPNKFDLQSHYVINVPIYRTVFINLELLSPYETTAVYDIWYTEYEPLPGKVIIYKWSKIKDVKIPRMLYVGCSSINVPGLHTKSTVLPIVVASFSLSVNCFWLIFSNERLGDFIVKLTLTPRYDYDHEVFNVKLPSEECIRVPTTMCSATCPRLVHINVLARNARFWEAIKTMLFFTLSDKEKKFWNTHLETTIGLKLIKWMISKIKDSGCKKMADIFDSKVTFKLKCDTDKVEVYNKLTINDVHADTTIAIPLHVRSDATSSFTALLEMISEDEAEVRIYKVDFELQAPLNQSKKA</sequence>
<dbReference type="VEuPathDB" id="VectorBase:RPRC004896"/>
<dbReference type="EMBL" id="ACPB03006674">
    <property type="status" value="NOT_ANNOTATED_CDS"/>
    <property type="molecule type" value="Genomic_DNA"/>
</dbReference>
<dbReference type="Proteomes" id="UP000015103">
    <property type="component" value="Unassembled WGS sequence"/>
</dbReference>
<name>T1HLH2_RHOPR</name>
<evidence type="ECO:0000259" key="2">
    <source>
        <dbReference type="Pfam" id="PF24529"/>
    </source>
</evidence>
<dbReference type="Pfam" id="PF24529">
    <property type="entry name" value="CFAP47"/>
    <property type="match status" value="1"/>
</dbReference>
<evidence type="ECO:0000256" key="1">
    <source>
        <dbReference type="SAM" id="MobiDB-lite"/>
    </source>
</evidence>
<dbReference type="PANTHER" id="PTHR45912:SF3">
    <property type="entry name" value="CILIA- AND FLAGELLA-ASSOCIATED PROTEIN 47"/>
    <property type="match status" value="1"/>
</dbReference>
<feature type="domain" description="Cilia- and flagella-associated protein 47" evidence="2">
    <location>
        <begin position="636"/>
        <end position="758"/>
    </location>
</feature>
<dbReference type="AlphaFoldDB" id="T1HLH2"/>
<dbReference type="Gene3D" id="2.60.40.10">
    <property type="entry name" value="Immunoglobulins"/>
    <property type="match status" value="1"/>
</dbReference>
<evidence type="ECO:0000313" key="3">
    <source>
        <dbReference type="EnsemblMetazoa" id="RPRC004896-PA"/>
    </source>
</evidence>